<dbReference type="Proteomes" id="UP000033188">
    <property type="component" value="Chromosome 1"/>
</dbReference>
<dbReference type="RefSeq" id="XP_012766377.1">
    <property type="nucleotide sequence ID" value="XM_012910923.1"/>
</dbReference>
<proteinExistence type="predicted"/>
<dbReference type="KEGG" id="bbig:BBBOND_0105000"/>
<sequence>MGLFNAIKRLPLICVQQAFGLCCCILKLARWTTVSLCKRTRRFFEHVLTGIVNEPERVLIIGIRNAGKSALLYRIKLGEFIQTVGYNYTLICSVQVPTNSFIEEECYLCSVCLIPVDTCVHCKMNNAKGIHLQLCEFGIADEGDTVENHLRVKSPPLTNNQLQYASKVVFLLDGSEYPYRDATLRDIVKIVTQHNFFHQSPKYVIFNNKTDIVGSSTNCCLDFIQLQEHIKIRTLWVNGSALTGQGIVDALSFLLFDDPLKGILRENKQKEDLIQFG</sequence>
<dbReference type="EMBL" id="LK391707">
    <property type="protein sequence ID" value="CDR94191.1"/>
    <property type="molecule type" value="Genomic_DNA"/>
</dbReference>
<dbReference type="STRING" id="5866.A0A061D023"/>
<protein>
    <submittedName>
        <fullName evidence="1">ADP-ribosylation factor, putative</fullName>
    </submittedName>
</protein>
<dbReference type="InterPro" id="IPR027417">
    <property type="entry name" value="P-loop_NTPase"/>
</dbReference>
<evidence type="ECO:0000313" key="2">
    <source>
        <dbReference type="Proteomes" id="UP000033188"/>
    </source>
</evidence>
<dbReference type="SUPFAM" id="SSF52540">
    <property type="entry name" value="P-loop containing nucleoside triphosphate hydrolases"/>
    <property type="match status" value="1"/>
</dbReference>
<keyword evidence="2" id="KW-1185">Reference proteome</keyword>
<organism evidence="1 2">
    <name type="scientific">Babesia bigemina</name>
    <dbReference type="NCBI Taxonomy" id="5866"/>
    <lineage>
        <taxon>Eukaryota</taxon>
        <taxon>Sar</taxon>
        <taxon>Alveolata</taxon>
        <taxon>Apicomplexa</taxon>
        <taxon>Aconoidasida</taxon>
        <taxon>Piroplasmida</taxon>
        <taxon>Babesiidae</taxon>
        <taxon>Babesia</taxon>
    </lineage>
</organism>
<gene>
    <name evidence="1" type="ORF">BBBOND_0105000</name>
</gene>
<dbReference type="Gene3D" id="3.40.50.300">
    <property type="entry name" value="P-loop containing nucleotide triphosphate hydrolases"/>
    <property type="match status" value="1"/>
</dbReference>
<dbReference type="VEuPathDB" id="PiroplasmaDB:BBBOND_0105000"/>
<reference evidence="2" key="1">
    <citation type="journal article" date="2014" name="Nucleic Acids Res.">
        <title>The evolutionary dynamics of variant antigen genes in Babesia reveal a history of genomic innovation underlying host-parasite interaction.</title>
        <authorList>
            <person name="Jackson A.P."/>
            <person name="Otto T.D."/>
            <person name="Darby A."/>
            <person name="Ramaprasad A."/>
            <person name="Xia D."/>
            <person name="Echaide I.E."/>
            <person name="Farber M."/>
            <person name="Gahlot S."/>
            <person name="Gamble J."/>
            <person name="Gupta D."/>
            <person name="Gupta Y."/>
            <person name="Jackson L."/>
            <person name="Malandrin L."/>
            <person name="Malas T.B."/>
            <person name="Moussa E."/>
            <person name="Nair M."/>
            <person name="Reid A.J."/>
            <person name="Sanders M."/>
            <person name="Sharma J."/>
            <person name="Tracey A."/>
            <person name="Quail M.A."/>
            <person name="Weir W."/>
            <person name="Wastling J.M."/>
            <person name="Hall N."/>
            <person name="Willadsen P."/>
            <person name="Lingelbach K."/>
            <person name="Shiels B."/>
            <person name="Tait A."/>
            <person name="Berriman M."/>
            <person name="Allred D.R."/>
            <person name="Pain A."/>
        </authorList>
    </citation>
    <scope>NUCLEOTIDE SEQUENCE [LARGE SCALE GENOMIC DNA]</scope>
    <source>
        <strain evidence="2">Bond</strain>
    </source>
</reference>
<name>A0A061D023_BABBI</name>
<dbReference type="AlphaFoldDB" id="A0A061D023"/>
<dbReference type="OrthoDB" id="365445at2759"/>
<evidence type="ECO:0000313" key="1">
    <source>
        <dbReference type="EMBL" id="CDR94191.1"/>
    </source>
</evidence>
<accession>A0A061D023</accession>
<dbReference type="GeneID" id="24562732"/>